<dbReference type="STRING" id="554155.C5FKP9"/>
<reference evidence="2" key="1">
    <citation type="journal article" date="2012" name="MBio">
        <title>Comparative genome analysis of Trichophyton rubrum and related dermatophytes reveals candidate genes involved in infection.</title>
        <authorList>
            <person name="Martinez D.A."/>
            <person name="Oliver B.G."/>
            <person name="Graeser Y."/>
            <person name="Goldberg J.M."/>
            <person name="Li W."/>
            <person name="Martinez-Rossi N.M."/>
            <person name="Monod M."/>
            <person name="Shelest E."/>
            <person name="Barton R.C."/>
            <person name="Birch E."/>
            <person name="Brakhage A.A."/>
            <person name="Chen Z."/>
            <person name="Gurr S.J."/>
            <person name="Heiman D."/>
            <person name="Heitman J."/>
            <person name="Kosti I."/>
            <person name="Rossi A."/>
            <person name="Saif S."/>
            <person name="Samalova M."/>
            <person name="Saunders C.W."/>
            <person name="Shea T."/>
            <person name="Summerbell R.C."/>
            <person name="Xu J."/>
            <person name="Young S."/>
            <person name="Zeng Q."/>
            <person name="Birren B.W."/>
            <person name="Cuomo C.A."/>
            <person name="White T.C."/>
        </authorList>
    </citation>
    <scope>NUCLEOTIDE SEQUENCE [LARGE SCALE GENOMIC DNA]</scope>
    <source>
        <strain evidence="2">ATCC MYA-4605 / CBS 113480</strain>
    </source>
</reference>
<dbReference type="HOGENOM" id="CLU_040048_0_0_1"/>
<dbReference type="GeneID" id="9223669"/>
<dbReference type="AlphaFoldDB" id="C5FKP9"/>
<accession>C5FKP9</accession>
<dbReference type="OMA" id="GERCCHI"/>
<name>C5FKP9_ARTOC</name>
<keyword evidence="2" id="KW-1185">Reference proteome</keyword>
<gene>
    <name evidence="1" type="ORF">MCYG_03090</name>
</gene>
<protein>
    <submittedName>
        <fullName evidence="1">Uncharacterized protein</fullName>
    </submittedName>
</protein>
<dbReference type="VEuPathDB" id="FungiDB:MCYG_03090"/>
<dbReference type="RefSeq" id="XP_002847584.1">
    <property type="nucleotide sequence ID" value="XM_002847538.1"/>
</dbReference>
<sequence length="359" mass="40523">MSTACDDDVLLHVAHRPDHLIGFMITVDKPAKPSALRRRSGPSSLGLLDPLSLEILHNALNLLDFRSLSRLSRVSRKGRVTVESLPAYRDLMKYAPDTLKALGQSNLLRHHSADKLHAVLRSKACVACERFGPFLFLPTCERCCYMCLEYNHSFWVIPIPRAQTIYSLEARQLKKLAVMKGIPGVYKEQNINKSWRPKLVSVLAVVQLARANGTMPIVDKSIITPEMREWDRMPNWMTCDYYAAIKALEPPLEPLTGHPSWLLPEDGLEREPDEFSGMASIQFPCLLPDNTLEHGLWCKGCEWMLVQFKADELPTQGEEDRAEGTSFSNRSMRAMSKSEFLTHARKCYGAGQILSALDN</sequence>
<evidence type="ECO:0000313" key="2">
    <source>
        <dbReference type="Proteomes" id="UP000002035"/>
    </source>
</evidence>
<proteinExistence type="predicted"/>
<organism evidence="1 2">
    <name type="scientific">Arthroderma otae (strain ATCC MYA-4605 / CBS 113480)</name>
    <name type="common">Microsporum canis</name>
    <dbReference type="NCBI Taxonomy" id="554155"/>
    <lineage>
        <taxon>Eukaryota</taxon>
        <taxon>Fungi</taxon>
        <taxon>Dikarya</taxon>
        <taxon>Ascomycota</taxon>
        <taxon>Pezizomycotina</taxon>
        <taxon>Eurotiomycetes</taxon>
        <taxon>Eurotiomycetidae</taxon>
        <taxon>Onygenales</taxon>
        <taxon>Arthrodermataceae</taxon>
        <taxon>Microsporum</taxon>
    </lineage>
</organism>
<evidence type="ECO:0000313" key="1">
    <source>
        <dbReference type="EMBL" id="EEQ30271.1"/>
    </source>
</evidence>
<dbReference type="OrthoDB" id="4174245at2759"/>
<dbReference type="Proteomes" id="UP000002035">
    <property type="component" value="Unassembled WGS sequence"/>
</dbReference>
<dbReference type="eggNOG" id="ENOG502S0Y1">
    <property type="taxonomic scope" value="Eukaryota"/>
</dbReference>
<dbReference type="EMBL" id="DS995703">
    <property type="protein sequence ID" value="EEQ30271.1"/>
    <property type="molecule type" value="Genomic_DNA"/>
</dbReference>